<dbReference type="SUPFAM" id="SSF74653">
    <property type="entry name" value="TolA/TonB C-terminal domain"/>
    <property type="match status" value="1"/>
</dbReference>
<evidence type="ECO:0000256" key="2">
    <source>
        <dbReference type="SAM" id="Phobius"/>
    </source>
</evidence>
<feature type="region of interest" description="Disordered" evidence="1">
    <location>
        <begin position="85"/>
        <end position="109"/>
    </location>
</feature>
<evidence type="ECO:0000313" key="4">
    <source>
        <dbReference type="EMBL" id="SDE66777.1"/>
    </source>
</evidence>
<keyword evidence="2" id="KW-1133">Transmembrane helix</keyword>
<keyword evidence="2" id="KW-0812">Transmembrane</keyword>
<dbReference type="GO" id="GO:0098797">
    <property type="term" value="C:plasma membrane protein complex"/>
    <property type="evidence" value="ECO:0007669"/>
    <property type="project" value="TreeGrafter"/>
</dbReference>
<name>A0A1G7ET51_9FLAO</name>
<dbReference type="Proteomes" id="UP000198517">
    <property type="component" value="Unassembled WGS sequence"/>
</dbReference>
<dbReference type="Pfam" id="PF03544">
    <property type="entry name" value="TonB_C"/>
    <property type="match status" value="1"/>
</dbReference>
<evidence type="ECO:0000256" key="1">
    <source>
        <dbReference type="SAM" id="MobiDB-lite"/>
    </source>
</evidence>
<accession>A0A1G7ET51</accession>
<evidence type="ECO:0000259" key="3">
    <source>
        <dbReference type="Pfam" id="PF03544"/>
    </source>
</evidence>
<organism evidence="4 5">
    <name type="scientific">Riemerella columbipharyngis</name>
    <dbReference type="NCBI Taxonomy" id="1071918"/>
    <lineage>
        <taxon>Bacteria</taxon>
        <taxon>Pseudomonadati</taxon>
        <taxon>Bacteroidota</taxon>
        <taxon>Flavobacteriia</taxon>
        <taxon>Flavobacteriales</taxon>
        <taxon>Weeksellaceae</taxon>
        <taxon>Riemerella</taxon>
    </lineage>
</organism>
<dbReference type="PANTHER" id="PTHR33446:SF2">
    <property type="entry name" value="PROTEIN TONB"/>
    <property type="match status" value="1"/>
</dbReference>
<feature type="compositionally biased region" description="Basic and acidic residues" evidence="1">
    <location>
        <begin position="85"/>
        <end position="96"/>
    </location>
</feature>
<dbReference type="InterPro" id="IPR051045">
    <property type="entry name" value="TonB-dependent_transducer"/>
</dbReference>
<proteinExistence type="predicted"/>
<dbReference type="Gene3D" id="3.30.1150.10">
    <property type="match status" value="1"/>
</dbReference>
<dbReference type="GO" id="GO:0031992">
    <property type="term" value="F:energy transducer activity"/>
    <property type="evidence" value="ECO:0007669"/>
    <property type="project" value="TreeGrafter"/>
</dbReference>
<dbReference type="EMBL" id="FNAS01000017">
    <property type="protein sequence ID" value="SDE66777.1"/>
    <property type="molecule type" value="Genomic_DNA"/>
</dbReference>
<dbReference type="OrthoDB" id="1095452at2"/>
<feature type="domain" description="TonB C-terminal" evidence="3">
    <location>
        <begin position="218"/>
        <end position="275"/>
    </location>
</feature>
<keyword evidence="5" id="KW-1185">Reference proteome</keyword>
<dbReference type="STRING" id="1071918.SAMN05421544_11729"/>
<gene>
    <name evidence="4" type="ORF">SAMN05421544_11729</name>
</gene>
<keyword evidence="2" id="KW-0472">Membrane</keyword>
<feature type="transmembrane region" description="Helical" evidence="2">
    <location>
        <begin position="43"/>
        <end position="61"/>
    </location>
</feature>
<dbReference type="GO" id="GO:0055085">
    <property type="term" value="P:transmembrane transport"/>
    <property type="evidence" value="ECO:0007669"/>
    <property type="project" value="InterPro"/>
</dbReference>
<reference evidence="4 5" key="1">
    <citation type="submission" date="2016-10" db="EMBL/GenBank/DDBJ databases">
        <authorList>
            <person name="de Groot N.N."/>
        </authorList>
    </citation>
    <scope>NUCLEOTIDE SEQUENCE [LARGE SCALE GENOMIC DNA]</scope>
    <source>
        <strain evidence="4 5">DSM 24015</strain>
    </source>
</reference>
<dbReference type="AlphaFoldDB" id="A0A1G7ET51"/>
<sequence length="281" mass="31631">MSEEYLEHKSKFDFDEIVFEHRNKEYGAYDLRKSYRYILTKSFIIGTIIFLIIALFPLIILKIKQMNAPKKQVVDIKLLDVHEPDPIVEQPKEKEPPPPPPPPKKEEPKIEVIKNVVPQPTKVPEVETPPPPISEQLKTTTGLVDQKGVKAPAYTPPPAPPSTGKGAIAEVTPSKTEVYTAVDQEPSFGKGGIEGFRNRFQEDFDRDVMDGEDGVISTVVTFIVEIDGSVTQVKATGSNSDFNREAERTVRSIKTKWTPAKINGHPVRYRIRLPVKMQFES</sequence>
<evidence type="ECO:0000313" key="5">
    <source>
        <dbReference type="Proteomes" id="UP000198517"/>
    </source>
</evidence>
<dbReference type="PANTHER" id="PTHR33446">
    <property type="entry name" value="PROTEIN TONB-RELATED"/>
    <property type="match status" value="1"/>
</dbReference>
<dbReference type="InterPro" id="IPR037682">
    <property type="entry name" value="TonB_C"/>
</dbReference>
<dbReference type="RefSeq" id="WP_092737562.1">
    <property type="nucleotide sequence ID" value="NZ_FNAS01000017.1"/>
</dbReference>
<protein>
    <submittedName>
        <fullName evidence="4">Protein TonB</fullName>
    </submittedName>
</protein>